<feature type="domain" description="Methyltransferase FkbM" evidence="1">
    <location>
        <begin position="28"/>
        <end position="196"/>
    </location>
</feature>
<evidence type="ECO:0000313" key="2">
    <source>
        <dbReference type="EMBL" id="QHU26970.1"/>
    </source>
</evidence>
<sequence length="216" mass="24964">MTFYSSHKQDKFLEDYVFKGFKNGVFVDVGAHDGRSINNTLYFEETNQWTGINVEPIPEVFKRLVENRPNTINLNCAICNSDGTADFILNKGYTEMISGLKETFDPRHMNRVKHEISGHGGTTQLVIINTKRLETIFDEHNIKHVNYLSIDVEGAEFEVIKSINFDKVFIDVIGFENNYRDTSIPIIKYLTYNGYKIIHTSLDIIMLHEKSNFIKK</sequence>
<dbReference type="Pfam" id="PF05050">
    <property type="entry name" value="Methyltransf_21"/>
    <property type="match status" value="1"/>
</dbReference>
<dbReference type="GO" id="GO:0005794">
    <property type="term" value="C:Golgi apparatus"/>
    <property type="evidence" value="ECO:0007669"/>
    <property type="project" value="TreeGrafter"/>
</dbReference>
<dbReference type="GO" id="GO:0016197">
    <property type="term" value="P:endosomal transport"/>
    <property type="evidence" value="ECO:0007669"/>
    <property type="project" value="TreeGrafter"/>
</dbReference>
<accession>A0A6C0L9J2</accession>
<dbReference type="SUPFAM" id="SSF53335">
    <property type="entry name" value="S-adenosyl-L-methionine-dependent methyltransferases"/>
    <property type="match status" value="1"/>
</dbReference>
<dbReference type="InterPro" id="IPR053202">
    <property type="entry name" value="EGF_Rcpt_Signaling_Reg"/>
</dbReference>
<dbReference type="NCBIfam" id="TIGR01444">
    <property type="entry name" value="fkbM_fam"/>
    <property type="match status" value="1"/>
</dbReference>
<dbReference type="InterPro" id="IPR029063">
    <property type="entry name" value="SAM-dependent_MTases_sf"/>
</dbReference>
<dbReference type="EMBL" id="MN740446">
    <property type="protein sequence ID" value="QHU26970.1"/>
    <property type="molecule type" value="Genomic_DNA"/>
</dbReference>
<dbReference type="PANTHER" id="PTHR34009">
    <property type="entry name" value="PROTEIN STAR"/>
    <property type="match status" value="1"/>
</dbReference>
<dbReference type="AlphaFoldDB" id="A0A6C0L9J2"/>
<proteinExistence type="predicted"/>
<dbReference type="InterPro" id="IPR006342">
    <property type="entry name" value="FkbM_mtfrase"/>
</dbReference>
<name>A0A6C0L9J2_9ZZZZ</name>
<reference evidence="2" key="1">
    <citation type="journal article" date="2020" name="Nature">
        <title>Giant virus diversity and host interactions through global metagenomics.</title>
        <authorList>
            <person name="Schulz F."/>
            <person name="Roux S."/>
            <person name="Paez-Espino D."/>
            <person name="Jungbluth S."/>
            <person name="Walsh D.A."/>
            <person name="Denef V.J."/>
            <person name="McMahon K.D."/>
            <person name="Konstantinidis K.T."/>
            <person name="Eloe-Fadrosh E.A."/>
            <person name="Kyrpides N.C."/>
            <person name="Woyke T."/>
        </authorList>
    </citation>
    <scope>NUCLEOTIDE SEQUENCE</scope>
    <source>
        <strain evidence="2">GVMAG-M-3300027759-42</strain>
    </source>
</reference>
<dbReference type="GO" id="GO:0006888">
    <property type="term" value="P:endoplasmic reticulum to Golgi vesicle-mediated transport"/>
    <property type="evidence" value="ECO:0007669"/>
    <property type="project" value="TreeGrafter"/>
</dbReference>
<evidence type="ECO:0000259" key="1">
    <source>
        <dbReference type="Pfam" id="PF05050"/>
    </source>
</evidence>
<dbReference type="GO" id="GO:0031902">
    <property type="term" value="C:late endosome membrane"/>
    <property type="evidence" value="ECO:0007669"/>
    <property type="project" value="TreeGrafter"/>
</dbReference>
<dbReference type="GO" id="GO:0005886">
    <property type="term" value="C:plasma membrane"/>
    <property type="evidence" value="ECO:0007669"/>
    <property type="project" value="TreeGrafter"/>
</dbReference>
<protein>
    <recommendedName>
        <fullName evidence="1">Methyltransferase FkbM domain-containing protein</fullName>
    </recommendedName>
</protein>
<organism evidence="2">
    <name type="scientific">viral metagenome</name>
    <dbReference type="NCBI Taxonomy" id="1070528"/>
    <lineage>
        <taxon>unclassified sequences</taxon>
        <taxon>metagenomes</taxon>
        <taxon>organismal metagenomes</taxon>
    </lineage>
</organism>
<dbReference type="Gene3D" id="3.40.50.150">
    <property type="entry name" value="Vaccinia Virus protein VP39"/>
    <property type="match status" value="1"/>
</dbReference>
<dbReference type="GO" id="GO:0005789">
    <property type="term" value="C:endoplasmic reticulum membrane"/>
    <property type="evidence" value="ECO:0007669"/>
    <property type="project" value="TreeGrafter"/>
</dbReference>
<dbReference type="PANTHER" id="PTHR34009:SF2">
    <property type="entry name" value="PROTEIN STAR"/>
    <property type="match status" value="1"/>
</dbReference>